<dbReference type="Proteomes" id="UP000243739">
    <property type="component" value="Unassembled WGS sequence"/>
</dbReference>
<evidence type="ECO:0000256" key="1">
    <source>
        <dbReference type="SAM" id="Phobius"/>
    </source>
</evidence>
<evidence type="ECO:0000313" key="2">
    <source>
        <dbReference type="EMBL" id="OEF99442.1"/>
    </source>
</evidence>
<protein>
    <submittedName>
        <fullName evidence="2">Uncharacterized protein</fullName>
    </submittedName>
</protein>
<feature type="transmembrane region" description="Helical" evidence="1">
    <location>
        <begin position="34"/>
        <end position="51"/>
    </location>
</feature>
<feature type="transmembrane region" description="Helical" evidence="1">
    <location>
        <begin position="6"/>
        <end position="22"/>
    </location>
</feature>
<keyword evidence="1" id="KW-0812">Transmembrane</keyword>
<dbReference type="AlphaFoldDB" id="A0A1D2YUQ5"/>
<gene>
    <name evidence="2" type="ORF">BHF71_09020</name>
</gene>
<keyword evidence="1" id="KW-0472">Membrane</keyword>
<name>A0A1D2YUQ5_9BACI</name>
<organism evidence="2 3">
    <name type="scientific">Vulcanibacillus modesticaldus</name>
    <dbReference type="NCBI Taxonomy" id="337097"/>
    <lineage>
        <taxon>Bacteria</taxon>
        <taxon>Bacillati</taxon>
        <taxon>Bacillota</taxon>
        <taxon>Bacilli</taxon>
        <taxon>Bacillales</taxon>
        <taxon>Bacillaceae</taxon>
        <taxon>Vulcanibacillus</taxon>
    </lineage>
</organism>
<proteinExistence type="predicted"/>
<evidence type="ECO:0000313" key="3">
    <source>
        <dbReference type="Proteomes" id="UP000243739"/>
    </source>
</evidence>
<comment type="caution">
    <text evidence="2">The sequence shown here is derived from an EMBL/GenBank/DDBJ whole genome shotgun (WGS) entry which is preliminary data.</text>
</comment>
<keyword evidence="1" id="KW-1133">Transmembrane helix</keyword>
<sequence>MKLVSIITSFVILWLINSLPLVKKKQWKILKQTSIIFTIGLFIILAEFFNWQKFNPTNWLNAWFQPIHTFFFGK</sequence>
<reference evidence="2 3" key="1">
    <citation type="submission" date="2016-09" db="EMBL/GenBank/DDBJ databases">
        <title>Draft genome sequence for the type strain of Vulcanibacillus modesticaldus BR, a strictly anaerobic, moderately thermophilic, and nitrate-reducing bacterium from deep sea-hydrothermal vents of the Mid-Atlantic Ridge.</title>
        <authorList>
            <person name="Abin C.A."/>
            <person name="Hollibaugh J.T."/>
        </authorList>
    </citation>
    <scope>NUCLEOTIDE SEQUENCE [LARGE SCALE GENOMIC DNA]</scope>
    <source>
        <strain evidence="2 3">BR</strain>
    </source>
</reference>
<keyword evidence="3" id="KW-1185">Reference proteome</keyword>
<accession>A0A1D2YUQ5</accession>
<dbReference type="EMBL" id="MIJF01000023">
    <property type="protein sequence ID" value="OEF99442.1"/>
    <property type="molecule type" value="Genomic_DNA"/>
</dbReference>
<dbReference type="STRING" id="337097.BHF71_09020"/>
<dbReference type="RefSeq" id="WP_069656675.1">
    <property type="nucleotide sequence ID" value="NZ_MIJF01000023.1"/>
</dbReference>